<keyword evidence="1 3" id="KW-0456">Lyase</keyword>
<protein>
    <recommendedName>
        <fullName evidence="3">Probable endolytic peptidoglycan transglycosylase RlpA</fullName>
        <ecNumber evidence="3">4.2.2.-</ecNumber>
    </recommendedName>
</protein>
<feature type="region of interest" description="Disordered" evidence="5">
    <location>
        <begin position="160"/>
        <end position="184"/>
    </location>
</feature>
<dbReference type="EC" id="4.2.2.-" evidence="3"/>
<gene>
    <name evidence="3" type="primary">rlpA</name>
    <name evidence="7" type="ORF">AAAT34_08190</name>
</gene>
<name>A0ABV1FRW1_9BACT</name>
<evidence type="ECO:0000313" key="8">
    <source>
        <dbReference type="Proteomes" id="UP001487296"/>
    </source>
</evidence>
<sequence>MKYRRVLFLGIISVIGLTPVEAQTHRGKASYYSKRATGARTASGERLHHDSLTCAHRKYPFGTLLKVKNVSNGKEIIVKVTDRGPYGRGRIIDLSYGAAKALGMLSQGVAMVEVRRTDGPNPPYRMDEVERGLPDFEFDFSKAAYSFIDDWKGNEEEVDHGMTEEERLMEKKMPTAKQSQEKRQKILARHNANLHATGESGEKAQSTSHTPKHQAPKAATPHPANKHLAATKGGKQQAHKANEKNKEKDPTFWSSVFDDVKKWFGDGKNND</sequence>
<dbReference type="InterPro" id="IPR036908">
    <property type="entry name" value="RlpA-like_sf"/>
</dbReference>
<dbReference type="PANTHER" id="PTHR34183:SF1">
    <property type="entry name" value="ENDOLYTIC PEPTIDOGLYCAN TRANSGLYCOSYLASE RLPA"/>
    <property type="match status" value="1"/>
</dbReference>
<dbReference type="Pfam" id="PF03330">
    <property type="entry name" value="DPBB_1"/>
    <property type="match status" value="1"/>
</dbReference>
<evidence type="ECO:0000313" key="7">
    <source>
        <dbReference type="EMBL" id="MEQ2487035.1"/>
    </source>
</evidence>
<organism evidence="7 8">
    <name type="scientific">Hallella faecis</name>
    <dbReference type="NCBI Taxonomy" id="2841596"/>
    <lineage>
        <taxon>Bacteria</taxon>
        <taxon>Pseudomonadati</taxon>
        <taxon>Bacteroidota</taxon>
        <taxon>Bacteroidia</taxon>
        <taxon>Bacteroidales</taxon>
        <taxon>Prevotellaceae</taxon>
        <taxon>Hallella</taxon>
    </lineage>
</organism>
<comment type="function">
    <text evidence="3">Lytic transglycosylase with a strong preference for naked glycan strands that lack stem peptides.</text>
</comment>
<evidence type="ECO:0000256" key="5">
    <source>
        <dbReference type="SAM" id="MobiDB-lite"/>
    </source>
</evidence>
<dbReference type="EMBL" id="JBBNFP010000030">
    <property type="protein sequence ID" value="MEQ2487035.1"/>
    <property type="molecule type" value="Genomic_DNA"/>
</dbReference>
<dbReference type="CDD" id="cd22268">
    <property type="entry name" value="DPBB_RlpA-like"/>
    <property type="match status" value="1"/>
</dbReference>
<dbReference type="NCBIfam" id="TIGR00413">
    <property type="entry name" value="rlpA"/>
    <property type="match status" value="1"/>
</dbReference>
<keyword evidence="2 3" id="KW-0961">Cell wall biogenesis/degradation</keyword>
<feature type="region of interest" description="Disordered" evidence="5">
    <location>
        <begin position="196"/>
        <end position="259"/>
    </location>
</feature>
<comment type="similarity">
    <text evidence="3 4">Belongs to the RlpA family.</text>
</comment>
<evidence type="ECO:0000256" key="1">
    <source>
        <dbReference type="ARBA" id="ARBA00023239"/>
    </source>
</evidence>
<dbReference type="HAMAP" id="MF_02071">
    <property type="entry name" value="RlpA"/>
    <property type="match status" value="1"/>
</dbReference>
<evidence type="ECO:0000256" key="3">
    <source>
        <dbReference type="HAMAP-Rule" id="MF_02071"/>
    </source>
</evidence>
<dbReference type="InterPro" id="IPR034718">
    <property type="entry name" value="RlpA"/>
</dbReference>
<dbReference type="RefSeq" id="WP_215760079.1">
    <property type="nucleotide sequence ID" value="NZ_JAHKBE010000029.1"/>
</dbReference>
<feature type="domain" description="RlpA-like protein double-psi beta-barrel" evidence="6">
    <location>
        <begin position="25"/>
        <end position="113"/>
    </location>
</feature>
<dbReference type="InterPro" id="IPR009009">
    <property type="entry name" value="RlpA-like_DPBB"/>
</dbReference>
<accession>A0ABV1FRW1</accession>
<evidence type="ECO:0000256" key="4">
    <source>
        <dbReference type="RuleBase" id="RU003495"/>
    </source>
</evidence>
<keyword evidence="8" id="KW-1185">Reference proteome</keyword>
<comment type="caution">
    <text evidence="7">The sequence shown here is derived from an EMBL/GenBank/DDBJ whole genome shotgun (WGS) entry which is preliminary data.</text>
</comment>
<evidence type="ECO:0000259" key="6">
    <source>
        <dbReference type="Pfam" id="PF03330"/>
    </source>
</evidence>
<reference evidence="7 8" key="1">
    <citation type="submission" date="2024-04" db="EMBL/GenBank/DDBJ databases">
        <title>Human intestinal bacterial collection.</title>
        <authorList>
            <person name="Pauvert C."/>
            <person name="Hitch T.C.A."/>
            <person name="Clavel T."/>
        </authorList>
    </citation>
    <scope>NUCLEOTIDE SEQUENCE [LARGE SCALE GENOMIC DNA]</scope>
    <source>
        <strain evidence="7 8">CLA-AA-H145</strain>
    </source>
</reference>
<dbReference type="InterPro" id="IPR012997">
    <property type="entry name" value="RplA"/>
</dbReference>
<evidence type="ECO:0000256" key="2">
    <source>
        <dbReference type="ARBA" id="ARBA00023316"/>
    </source>
</evidence>
<dbReference type="PANTHER" id="PTHR34183">
    <property type="entry name" value="ENDOLYTIC PEPTIDOGLYCAN TRANSGLYCOSYLASE RLPA"/>
    <property type="match status" value="1"/>
</dbReference>
<dbReference type="Proteomes" id="UP001487296">
    <property type="component" value="Unassembled WGS sequence"/>
</dbReference>
<feature type="compositionally biased region" description="Basic and acidic residues" evidence="5">
    <location>
        <begin position="240"/>
        <end position="250"/>
    </location>
</feature>
<proteinExistence type="inferred from homology"/>
<dbReference type="SUPFAM" id="SSF50685">
    <property type="entry name" value="Barwin-like endoglucanases"/>
    <property type="match status" value="1"/>
</dbReference>
<dbReference type="Gene3D" id="2.40.40.10">
    <property type="entry name" value="RlpA-like domain"/>
    <property type="match status" value="1"/>
</dbReference>